<reference evidence="1 2" key="1">
    <citation type="journal article" date="2022" name="bioRxiv">
        <title>The genome of the oomycete Peronosclerospora sorghi, a cosmopolitan pathogen of maize and sorghum, is inflated with dispersed pseudogenes.</title>
        <authorList>
            <person name="Fletcher K."/>
            <person name="Martin F."/>
            <person name="Isakeit T."/>
            <person name="Cavanaugh K."/>
            <person name="Magill C."/>
            <person name="Michelmore R."/>
        </authorList>
    </citation>
    <scope>NUCLEOTIDE SEQUENCE [LARGE SCALE GENOMIC DNA]</scope>
    <source>
        <strain evidence="1">P6</strain>
    </source>
</reference>
<protein>
    <submittedName>
        <fullName evidence="1">Uncharacterized protein</fullName>
    </submittedName>
</protein>
<evidence type="ECO:0000313" key="2">
    <source>
        <dbReference type="Proteomes" id="UP001163321"/>
    </source>
</evidence>
<accession>A0ACC0WWM9</accession>
<proteinExistence type="predicted"/>
<gene>
    <name evidence="1" type="ORF">PsorP6_002450</name>
</gene>
<keyword evidence="2" id="KW-1185">Reference proteome</keyword>
<organism evidence="1 2">
    <name type="scientific">Peronosclerospora sorghi</name>
    <dbReference type="NCBI Taxonomy" id="230839"/>
    <lineage>
        <taxon>Eukaryota</taxon>
        <taxon>Sar</taxon>
        <taxon>Stramenopiles</taxon>
        <taxon>Oomycota</taxon>
        <taxon>Peronosporomycetes</taxon>
        <taxon>Peronosporales</taxon>
        <taxon>Peronosporaceae</taxon>
        <taxon>Peronosclerospora</taxon>
    </lineage>
</organism>
<dbReference type="EMBL" id="CM047580">
    <property type="protein sequence ID" value="KAI9922381.1"/>
    <property type="molecule type" value="Genomic_DNA"/>
</dbReference>
<dbReference type="Proteomes" id="UP001163321">
    <property type="component" value="Chromosome 1"/>
</dbReference>
<comment type="caution">
    <text evidence="1">The sequence shown here is derived from an EMBL/GenBank/DDBJ whole genome shotgun (WGS) entry which is preliminary data.</text>
</comment>
<name>A0ACC0WWM9_9STRA</name>
<sequence length="254" mass="29255">MTSNNNETQGQTKQHRKLELRAFQKKAKKDRLSKNEVEAQVEAMENALKERHNQELKAFEKEEENTKNFISHTNEAAEAASLATKQAKAKAKAQRKRENKKKQEREQRERIDESNENTHLRKITSEYMLAHPDNFLPFMALDESAGGGTDYAFIIYCNRVATTADWEGQLELRALACALRIPIEVFSAEGDVLMMGREFVDEADENAPKLQLTYHLHYYTFSSVTPLYMVISEGCPLTGQSCFIWYLLQISIRR</sequence>
<evidence type="ECO:0000313" key="1">
    <source>
        <dbReference type="EMBL" id="KAI9922381.1"/>
    </source>
</evidence>